<organism evidence="3 4">
    <name type="scientific">Saccharomonospora xinjiangensis XJ-54</name>
    <dbReference type="NCBI Taxonomy" id="882086"/>
    <lineage>
        <taxon>Bacteria</taxon>
        <taxon>Bacillati</taxon>
        <taxon>Actinomycetota</taxon>
        <taxon>Actinomycetes</taxon>
        <taxon>Pseudonocardiales</taxon>
        <taxon>Pseudonocardiaceae</taxon>
        <taxon>Saccharomonospora</taxon>
    </lineage>
</organism>
<keyword evidence="4" id="KW-1185">Reference proteome</keyword>
<reference evidence="3 4" key="1">
    <citation type="submission" date="2012-01" db="EMBL/GenBank/DDBJ databases">
        <title>Improved High-Quality Draft sequence of Saccharomonospora xinjiangensis XJ-54.</title>
        <authorList>
            <consortium name="US DOE Joint Genome Institute"/>
            <person name="Lucas S."/>
            <person name="Han J."/>
            <person name="Lapidus A."/>
            <person name="Cheng J.-F."/>
            <person name="Goodwin L."/>
            <person name="Pitluck S."/>
            <person name="Peters L."/>
            <person name="Mikhailova N."/>
            <person name="Teshima H."/>
            <person name="Detter J.C."/>
            <person name="Han C."/>
            <person name="Tapia R."/>
            <person name="Land M."/>
            <person name="Hauser L."/>
            <person name="Kyrpides N."/>
            <person name="Ivanova N."/>
            <person name="Pagani I."/>
            <person name="Brambilla E.-M."/>
            <person name="Klenk H.-P."/>
            <person name="Woyke T."/>
        </authorList>
    </citation>
    <scope>NUCLEOTIDE SEQUENCE [LARGE SCALE GENOMIC DNA]</scope>
    <source>
        <strain evidence="3 4">XJ-54</strain>
    </source>
</reference>
<dbReference type="eggNOG" id="ENOG50341WV">
    <property type="taxonomic scope" value="Bacteria"/>
</dbReference>
<evidence type="ECO:0000313" key="3">
    <source>
        <dbReference type="EMBL" id="EID54220.1"/>
    </source>
</evidence>
<feature type="compositionally biased region" description="Low complexity" evidence="1">
    <location>
        <begin position="90"/>
        <end position="108"/>
    </location>
</feature>
<gene>
    <name evidence="3" type="ORF">SacxiDRAFT_1984</name>
</gene>
<evidence type="ECO:0008006" key="5">
    <source>
        <dbReference type="Google" id="ProtNLM"/>
    </source>
</evidence>
<keyword evidence="2" id="KW-0472">Membrane</keyword>
<keyword evidence="2" id="KW-1133">Transmembrane helix</keyword>
<evidence type="ECO:0000256" key="1">
    <source>
        <dbReference type="SAM" id="MobiDB-lite"/>
    </source>
</evidence>
<feature type="transmembrane region" description="Helical" evidence="2">
    <location>
        <begin position="184"/>
        <end position="205"/>
    </location>
</feature>
<feature type="region of interest" description="Disordered" evidence="1">
    <location>
        <begin position="212"/>
        <end position="234"/>
    </location>
</feature>
<dbReference type="STRING" id="882086.SacxiDRAFT_1984"/>
<proteinExistence type="predicted"/>
<dbReference type="Proteomes" id="UP000004691">
    <property type="component" value="Unassembled WGS sequence"/>
</dbReference>
<feature type="compositionally biased region" description="Polar residues" evidence="1">
    <location>
        <begin position="73"/>
        <end position="89"/>
    </location>
</feature>
<dbReference type="AlphaFoldDB" id="I0V267"/>
<dbReference type="HOGENOM" id="CLU_052972_0_0_11"/>
<name>I0V267_9PSEU</name>
<evidence type="ECO:0000313" key="4">
    <source>
        <dbReference type="Proteomes" id="UP000004691"/>
    </source>
</evidence>
<keyword evidence="2" id="KW-0812">Transmembrane</keyword>
<feature type="compositionally biased region" description="Basic and acidic residues" evidence="1">
    <location>
        <begin position="20"/>
        <end position="30"/>
    </location>
</feature>
<sequence length="388" mass="40344">MSWQEELRKLDEELASGRLSADDYRVRRDQVLSSAVNHGDNPEETPQQPGQDPNSTQVIAPVSPPHGTPQPNPQQNLGGSEATQVVSHWQTQQGQPPHAPQQPQYHQPGLASPAGGFQQPGPVSPAGGMPLPPQQAHPWNAPEADQSPPWGGSDLPPLPPATHQDGAGQGADSFETSSGGGKKVLVIVGVVALVAALGVGSWLLFFNGSGDDKQAGPAPSSSVAPTSTVPPKDDLEIAVLPGGPGERTDISMFEDVKANQVLTEDENEIYEEAGAGKARMAVAELPSGADAVILTVEASSEDAASTAVEDLVELQEKNGMDPYDGTLPAGVQGTQIDKTDSFPAAARAHYAHGKTVVRIQVSAPKLSEVGPSFEEIIATQLQALSADG</sequence>
<feature type="compositionally biased region" description="Pro residues" evidence="1">
    <location>
        <begin position="62"/>
        <end position="72"/>
    </location>
</feature>
<protein>
    <recommendedName>
        <fullName evidence="5">SHOCT domain-containing protein</fullName>
    </recommendedName>
</protein>
<accession>I0V267</accession>
<feature type="compositionally biased region" description="Polar residues" evidence="1">
    <location>
        <begin position="44"/>
        <end position="58"/>
    </location>
</feature>
<dbReference type="OrthoDB" id="3692386at2"/>
<dbReference type="RefSeq" id="WP_006238370.1">
    <property type="nucleotide sequence ID" value="NZ_JH636049.1"/>
</dbReference>
<feature type="region of interest" description="Disordered" evidence="1">
    <location>
        <begin position="15"/>
        <end position="179"/>
    </location>
</feature>
<dbReference type="EMBL" id="JH636049">
    <property type="protein sequence ID" value="EID54220.1"/>
    <property type="molecule type" value="Genomic_DNA"/>
</dbReference>
<feature type="compositionally biased region" description="Low complexity" evidence="1">
    <location>
        <begin position="217"/>
        <end position="230"/>
    </location>
</feature>
<evidence type="ECO:0000256" key="2">
    <source>
        <dbReference type="SAM" id="Phobius"/>
    </source>
</evidence>